<keyword evidence="3" id="KW-1185">Reference proteome</keyword>
<dbReference type="AlphaFoldDB" id="A0ABD3PKA2"/>
<evidence type="ECO:0000256" key="1">
    <source>
        <dbReference type="SAM" id="MobiDB-lite"/>
    </source>
</evidence>
<comment type="caution">
    <text evidence="2">The sequence shown here is derived from an EMBL/GenBank/DDBJ whole genome shotgun (WGS) entry which is preliminary data.</text>
</comment>
<protein>
    <submittedName>
        <fullName evidence="2">Uncharacterized protein</fullName>
    </submittedName>
</protein>
<dbReference type="Proteomes" id="UP001516023">
    <property type="component" value="Unassembled WGS sequence"/>
</dbReference>
<gene>
    <name evidence="2" type="ORF">HJC23_008161</name>
</gene>
<feature type="region of interest" description="Disordered" evidence="1">
    <location>
        <begin position="1"/>
        <end position="51"/>
    </location>
</feature>
<dbReference type="EMBL" id="JABMIG020000162">
    <property type="protein sequence ID" value="KAL3788099.1"/>
    <property type="molecule type" value="Genomic_DNA"/>
</dbReference>
<organism evidence="2 3">
    <name type="scientific">Cyclotella cryptica</name>
    <dbReference type="NCBI Taxonomy" id="29204"/>
    <lineage>
        <taxon>Eukaryota</taxon>
        <taxon>Sar</taxon>
        <taxon>Stramenopiles</taxon>
        <taxon>Ochrophyta</taxon>
        <taxon>Bacillariophyta</taxon>
        <taxon>Coscinodiscophyceae</taxon>
        <taxon>Thalassiosirophycidae</taxon>
        <taxon>Stephanodiscales</taxon>
        <taxon>Stephanodiscaceae</taxon>
        <taxon>Cyclotella</taxon>
    </lineage>
</organism>
<accession>A0ABD3PKA2</accession>
<proteinExistence type="predicted"/>
<sequence length="631" mass="70677">MEDPYSSSLPALSDITYSPHNDPVGSPTNTPLKQKAVADLDRDDKKTLSSTNTDENAAISYSVTSQTDLSTAAENSTRHSAFLNLPATSKYCLSMDTVHGQFYVCAFCGEVPVRKDQNRSFTIGRWKEHESRVKARQEEIERIESKKRLGNTELSTAERTILANRAKNQMSVLSYFVKKKKTAPTFTETSILQKEHQNTAPTSNSTSVNAFSSKPLQSPTSAFTANNPNPSTCQGIVPKFRENEFQLNAEAFMLNGAVSKDDRYKMGLFAGNWYTVFAVKCSGVDGSIRHDKSFQCKHCFIIRSNNSQFTKIKALIDRRGKSFCITSELITRVHLTSTDYSFMNSFTRTEGIWLSQHGRDLKRYVSSQMDYYKSVQNCPIKDDICGTNNGNVPCEDKFLRQFVSMYQTNAHGIQCSLVALLLKALVVKMSGKRNVKYDEKVRNFFIALAASGNKQAYEFISGNLGQCMTLRHAKRIIAVRQSFPFIDLEDREIKNTIQNYIGTICEKFGDVNKRVVFTVGVDATVLVKTFQYSPQLEAVIGSVYPNHRIDVSGKSNDEISKVIKDCIDGKYGAMADEVKACVVSFQNTPVGMCPYLVVAGNAQTVNESNFLGRGWLHCPKKWQNQSEIVQF</sequence>
<feature type="region of interest" description="Disordered" evidence="1">
    <location>
        <begin position="194"/>
        <end position="228"/>
    </location>
</feature>
<evidence type="ECO:0000313" key="3">
    <source>
        <dbReference type="Proteomes" id="UP001516023"/>
    </source>
</evidence>
<name>A0ABD3PKA2_9STRA</name>
<evidence type="ECO:0000313" key="2">
    <source>
        <dbReference type="EMBL" id="KAL3788099.1"/>
    </source>
</evidence>
<feature type="compositionally biased region" description="Basic and acidic residues" evidence="1">
    <location>
        <begin position="36"/>
        <end position="47"/>
    </location>
</feature>
<reference evidence="2 3" key="1">
    <citation type="journal article" date="2020" name="G3 (Bethesda)">
        <title>Improved Reference Genome for Cyclotella cryptica CCMP332, a Model for Cell Wall Morphogenesis, Salinity Adaptation, and Lipid Production in Diatoms (Bacillariophyta).</title>
        <authorList>
            <person name="Roberts W.R."/>
            <person name="Downey K.M."/>
            <person name="Ruck E.C."/>
            <person name="Traller J.C."/>
            <person name="Alverson A.J."/>
        </authorList>
    </citation>
    <scope>NUCLEOTIDE SEQUENCE [LARGE SCALE GENOMIC DNA]</scope>
    <source>
        <strain evidence="2 3">CCMP332</strain>
    </source>
</reference>
<feature type="compositionally biased region" description="Polar residues" evidence="1">
    <location>
        <begin position="1"/>
        <end position="19"/>
    </location>
</feature>